<dbReference type="Gene3D" id="1.20.5.340">
    <property type="match status" value="1"/>
</dbReference>
<name>A0A225V7K6_9STRA</name>
<gene>
    <name evidence="2" type="ORF">PHMEG_00028022</name>
</gene>
<dbReference type="OrthoDB" id="129892at2759"/>
<keyword evidence="3" id="KW-1185">Reference proteome</keyword>
<proteinExistence type="predicted"/>
<sequence>METFQHGQRDEIPRLKAEISTLTHAIGDDPEHLHTQVLQLRSERNDFERQTISAREDLHNAETDRDRLRLEAIQAGDEIRDLQAQVRSLERETDGEF</sequence>
<dbReference type="AlphaFoldDB" id="A0A225V7K6"/>
<feature type="coiled-coil region" evidence="1">
    <location>
        <begin position="58"/>
        <end position="92"/>
    </location>
</feature>
<dbReference type="EMBL" id="NBNE01007381">
    <property type="protein sequence ID" value="OWZ00727.1"/>
    <property type="molecule type" value="Genomic_DNA"/>
</dbReference>
<comment type="caution">
    <text evidence="2">The sequence shown here is derived from an EMBL/GenBank/DDBJ whole genome shotgun (WGS) entry which is preliminary data.</text>
</comment>
<evidence type="ECO:0000256" key="1">
    <source>
        <dbReference type="SAM" id="Coils"/>
    </source>
</evidence>
<organism evidence="2 3">
    <name type="scientific">Phytophthora megakarya</name>
    <dbReference type="NCBI Taxonomy" id="4795"/>
    <lineage>
        <taxon>Eukaryota</taxon>
        <taxon>Sar</taxon>
        <taxon>Stramenopiles</taxon>
        <taxon>Oomycota</taxon>
        <taxon>Peronosporomycetes</taxon>
        <taxon>Peronosporales</taxon>
        <taxon>Peronosporaceae</taxon>
        <taxon>Phytophthora</taxon>
    </lineage>
</organism>
<evidence type="ECO:0000313" key="2">
    <source>
        <dbReference type="EMBL" id="OWZ00727.1"/>
    </source>
</evidence>
<protein>
    <submittedName>
        <fullName evidence="2">Uncharacterized protein</fullName>
    </submittedName>
</protein>
<evidence type="ECO:0000313" key="3">
    <source>
        <dbReference type="Proteomes" id="UP000198211"/>
    </source>
</evidence>
<dbReference type="Proteomes" id="UP000198211">
    <property type="component" value="Unassembled WGS sequence"/>
</dbReference>
<accession>A0A225V7K6</accession>
<reference evidence="3" key="1">
    <citation type="submission" date="2017-03" db="EMBL/GenBank/DDBJ databases">
        <title>Phytopthora megakarya and P. palmivora, two closely related causual agents of cacao black pod achieved similar genome size and gene model numbers by different mechanisms.</title>
        <authorList>
            <person name="Ali S."/>
            <person name="Shao J."/>
            <person name="Larry D.J."/>
            <person name="Kronmiller B."/>
            <person name="Shen D."/>
            <person name="Strem M.D."/>
            <person name="Melnick R.L."/>
            <person name="Guiltinan M.J."/>
            <person name="Tyler B.M."/>
            <person name="Meinhardt L.W."/>
            <person name="Bailey B.A."/>
        </authorList>
    </citation>
    <scope>NUCLEOTIDE SEQUENCE [LARGE SCALE GENOMIC DNA]</scope>
    <source>
        <strain evidence="3">zdho120</strain>
    </source>
</reference>
<keyword evidence="1" id="KW-0175">Coiled coil</keyword>